<dbReference type="Pfam" id="PF13521">
    <property type="entry name" value="AAA_28"/>
    <property type="match status" value="1"/>
</dbReference>
<evidence type="ECO:0000313" key="2">
    <source>
        <dbReference type="EMBL" id="KIY53495.1"/>
    </source>
</evidence>
<proteinExistence type="predicted"/>
<evidence type="ECO:0000313" key="3">
    <source>
        <dbReference type="Proteomes" id="UP000054144"/>
    </source>
</evidence>
<feature type="domain" description="NadR/Ttd14 AAA" evidence="1">
    <location>
        <begin position="7"/>
        <end position="176"/>
    </location>
</feature>
<gene>
    <name evidence="2" type="ORF">FISHEDRAFT_33133</name>
</gene>
<accession>A0A0D7ANQ1</accession>
<dbReference type="OrthoDB" id="6118920at2759"/>
<dbReference type="InterPro" id="IPR027417">
    <property type="entry name" value="P-loop_NTPase"/>
</dbReference>
<dbReference type="Proteomes" id="UP000054144">
    <property type="component" value="Unassembled WGS sequence"/>
</dbReference>
<dbReference type="EMBL" id="KN881616">
    <property type="protein sequence ID" value="KIY53495.1"/>
    <property type="molecule type" value="Genomic_DNA"/>
</dbReference>
<organism evidence="2 3">
    <name type="scientific">Fistulina hepatica ATCC 64428</name>
    <dbReference type="NCBI Taxonomy" id="1128425"/>
    <lineage>
        <taxon>Eukaryota</taxon>
        <taxon>Fungi</taxon>
        <taxon>Dikarya</taxon>
        <taxon>Basidiomycota</taxon>
        <taxon>Agaricomycotina</taxon>
        <taxon>Agaricomycetes</taxon>
        <taxon>Agaricomycetidae</taxon>
        <taxon>Agaricales</taxon>
        <taxon>Fistulinaceae</taxon>
        <taxon>Fistulina</taxon>
    </lineage>
</organism>
<sequence length="202" mass="23318">MGCSPVRIYVVGPSSSGKTTLCNALAEEMCQRGWSFSYTTEMARDVMRKAGFSRAPIGNVEMQEAIIAAYWTREQEIRTVECRAEEVHLFDRCAVDAVVYALLTAEDNEQKEQRWDKLVLTLPFQEMLTTCYRTSSSIIILLRPVAQWIVDDGVRFLEDPTTSLEMFRRVLQRLNLEYQEIGEDMLNIEHRVHFMVQHIGTQ</sequence>
<keyword evidence="3" id="KW-1185">Reference proteome</keyword>
<name>A0A0D7ANQ1_9AGAR</name>
<dbReference type="AlphaFoldDB" id="A0A0D7ANQ1"/>
<evidence type="ECO:0000259" key="1">
    <source>
        <dbReference type="Pfam" id="PF13521"/>
    </source>
</evidence>
<protein>
    <recommendedName>
        <fullName evidence="1">NadR/Ttd14 AAA domain-containing protein</fullName>
    </recommendedName>
</protein>
<dbReference type="InterPro" id="IPR038727">
    <property type="entry name" value="NadR/Ttd14_AAA_dom"/>
</dbReference>
<dbReference type="SUPFAM" id="SSF52540">
    <property type="entry name" value="P-loop containing nucleoside triphosphate hydrolases"/>
    <property type="match status" value="1"/>
</dbReference>
<reference evidence="2 3" key="1">
    <citation type="journal article" date="2015" name="Fungal Genet. Biol.">
        <title>Evolution of novel wood decay mechanisms in Agaricales revealed by the genome sequences of Fistulina hepatica and Cylindrobasidium torrendii.</title>
        <authorList>
            <person name="Floudas D."/>
            <person name="Held B.W."/>
            <person name="Riley R."/>
            <person name="Nagy L.G."/>
            <person name="Koehler G."/>
            <person name="Ransdell A.S."/>
            <person name="Younus H."/>
            <person name="Chow J."/>
            <person name="Chiniquy J."/>
            <person name="Lipzen A."/>
            <person name="Tritt A."/>
            <person name="Sun H."/>
            <person name="Haridas S."/>
            <person name="LaButti K."/>
            <person name="Ohm R.A."/>
            <person name="Kues U."/>
            <person name="Blanchette R.A."/>
            <person name="Grigoriev I.V."/>
            <person name="Minto R.E."/>
            <person name="Hibbett D.S."/>
        </authorList>
    </citation>
    <scope>NUCLEOTIDE SEQUENCE [LARGE SCALE GENOMIC DNA]</scope>
    <source>
        <strain evidence="2 3">ATCC 64428</strain>
    </source>
</reference>
<dbReference type="Gene3D" id="3.40.50.300">
    <property type="entry name" value="P-loop containing nucleotide triphosphate hydrolases"/>
    <property type="match status" value="1"/>
</dbReference>